<evidence type="ECO:0000256" key="2">
    <source>
        <dbReference type="SAM" id="MobiDB-lite"/>
    </source>
</evidence>
<accession>D2UZL7</accession>
<dbReference type="RefSeq" id="XP_002682921.1">
    <property type="nucleotide sequence ID" value="XM_002682875.1"/>
</dbReference>
<evidence type="ECO:0000256" key="1">
    <source>
        <dbReference type="SAM" id="Coils"/>
    </source>
</evidence>
<feature type="compositionally biased region" description="Low complexity" evidence="2">
    <location>
        <begin position="55"/>
        <end position="74"/>
    </location>
</feature>
<dbReference type="EMBL" id="GG738846">
    <property type="protein sequence ID" value="EFC50177.1"/>
    <property type="molecule type" value="Genomic_DNA"/>
</dbReference>
<feature type="compositionally biased region" description="Acidic residues" evidence="2">
    <location>
        <begin position="267"/>
        <end position="293"/>
    </location>
</feature>
<reference evidence="3 4" key="1">
    <citation type="journal article" date="2010" name="Cell">
        <title>The genome of Naegleria gruberi illuminates early eukaryotic versatility.</title>
        <authorList>
            <person name="Fritz-Laylin L.K."/>
            <person name="Prochnik S.E."/>
            <person name="Ginger M.L."/>
            <person name="Dacks J.B."/>
            <person name="Carpenter M.L."/>
            <person name="Field M.C."/>
            <person name="Kuo A."/>
            <person name="Paredez A."/>
            <person name="Chapman J."/>
            <person name="Pham J."/>
            <person name="Shu S."/>
            <person name="Neupane R."/>
            <person name="Cipriano M."/>
            <person name="Mancuso J."/>
            <person name="Tu H."/>
            <person name="Salamov A."/>
            <person name="Lindquist E."/>
            <person name="Shapiro H."/>
            <person name="Lucas S."/>
            <person name="Grigoriev I.V."/>
            <person name="Cande W.Z."/>
            <person name="Fulton C."/>
            <person name="Rokhsar D.S."/>
            <person name="Dawson S.C."/>
        </authorList>
    </citation>
    <scope>NUCLEOTIDE SEQUENCE [LARGE SCALE GENOMIC DNA]</scope>
    <source>
        <strain evidence="3 4">NEG-M</strain>
    </source>
</reference>
<keyword evidence="1" id="KW-0175">Coiled coil</keyword>
<organism evidence="4">
    <name type="scientific">Naegleria gruberi</name>
    <name type="common">Amoeba</name>
    <dbReference type="NCBI Taxonomy" id="5762"/>
    <lineage>
        <taxon>Eukaryota</taxon>
        <taxon>Discoba</taxon>
        <taxon>Heterolobosea</taxon>
        <taxon>Tetramitia</taxon>
        <taxon>Eutetramitia</taxon>
        <taxon>Vahlkampfiidae</taxon>
        <taxon>Naegleria</taxon>
    </lineage>
</organism>
<feature type="coiled-coil region" evidence="1">
    <location>
        <begin position="378"/>
        <end position="502"/>
    </location>
</feature>
<dbReference type="OrthoDB" id="10471589at2759"/>
<keyword evidence="4" id="KW-1185">Reference proteome</keyword>
<dbReference type="InParanoid" id="D2UZL7"/>
<dbReference type="VEuPathDB" id="AmoebaDB:NAEGRDRAFT_77939"/>
<dbReference type="KEGG" id="ngr:NAEGRDRAFT_77939"/>
<feature type="compositionally biased region" description="Basic and acidic residues" evidence="2">
    <location>
        <begin position="24"/>
        <end position="53"/>
    </location>
</feature>
<dbReference type="AlphaFoldDB" id="D2UZL7"/>
<evidence type="ECO:0000313" key="3">
    <source>
        <dbReference type="EMBL" id="EFC50177.1"/>
    </source>
</evidence>
<dbReference type="OMA" id="DEANESC"/>
<proteinExistence type="predicted"/>
<feature type="region of interest" description="Disordered" evidence="2">
    <location>
        <begin position="1"/>
        <end position="79"/>
    </location>
</feature>
<feature type="region of interest" description="Disordered" evidence="2">
    <location>
        <begin position="250"/>
        <end position="293"/>
    </location>
</feature>
<name>D2UZL7_NAEGR</name>
<gene>
    <name evidence="3" type="ORF">NAEGRDRAFT_77939</name>
</gene>
<dbReference type="Proteomes" id="UP000006671">
    <property type="component" value="Unassembled WGS sequence"/>
</dbReference>
<dbReference type="GeneID" id="8863458"/>
<protein>
    <submittedName>
        <fullName evidence="3">Uncharacterized protein</fullName>
    </submittedName>
</protein>
<evidence type="ECO:0000313" key="4">
    <source>
        <dbReference type="Proteomes" id="UP000006671"/>
    </source>
</evidence>
<feature type="compositionally biased region" description="Basic and acidic residues" evidence="2">
    <location>
        <begin position="250"/>
        <end position="266"/>
    </location>
</feature>
<sequence length="669" mass="76884">MNRNSSKNTADKNRKSKQSSSSNDKTRNNKKDSQTSKSNKLESKQINTSEKKKVSFSSSVEEANPTSSSSNIEKNSIEPKRKLRDVGKLIISPPEPVGYLVVYSNAKKAVRQDLMTLWKLDPNSEDYSASEQNYLSEIRFGTDEKSNNVQIKRAVNKDWPILENHCHLTYLDNSTVLILEEGALVVVNGVAYKNCDTDENDIINTNRVSISNGDIIDLDGRLLIYSKYNNPSYLQGYQEKFDEYIRERNKRKRDEEEEKNKKAKVEQDDDNEDEDFEGLEDYEDEEDSIDQEMIDSEEINNTLSEYNEDEEEAQENNHEEAELGGLEGEITVDEHVPKFFSQSPQTPQLRDLKTNLFIQPEESQIDEDNIVIDQEFLEEIIEKLNGEASAKIEELEKKLSSQEKNEQEHKENIKILQAKLEEESNKSKKLEEANKKIQLLEKQLADKDEDIDEFKRSLEKAVQRAEKGDNLKKENEKQKFKLKDMEGKLEEKSRLIETTLEENRILKLSSDSMRSQLSLLRKNSFLYESLKDLLQKNETKSFWENFEAITKLVSETMKKSQPTTTSGTRTVDNDATLILSADDIESSQISSPNQKSIKATAKKPLLLTKQALALPPNNHTSKGSAIFVKPQYKPTIDTQELIDNMIDNTDHDYSAILEEDYQDYENLSD</sequence>